<dbReference type="Pfam" id="PF01618">
    <property type="entry name" value="MotA_ExbB"/>
    <property type="match status" value="1"/>
</dbReference>
<keyword evidence="6" id="KW-0653">Protein transport</keyword>
<dbReference type="PANTHER" id="PTHR30625">
    <property type="entry name" value="PROTEIN TOLQ"/>
    <property type="match status" value="1"/>
</dbReference>
<dbReference type="GO" id="GO:0005886">
    <property type="term" value="C:plasma membrane"/>
    <property type="evidence" value="ECO:0007669"/>
    <property type="project" value="UniProtKB-SubCell"/>
</dbReference>
<keyword evidence="2" id="KW-1003">Cell membrane</keyword>
<reference evidence="9 10" key="1">
    <citation type="submission" date="2012-09" db="EMBL/GenBank/DDBJ databases">
        <title>The Genome Sequence of Massilia timonae CCUG 45783.</title>
        <authorList>
            <consortium name="The Broad Institute Genome Sequencing Platform"/>
            <person name="Earl A."/>
            <person name="Ward D."/>
            <person name="Feldgarden M."/>
            <person name="Gevers D."/>
            <person name="Huys G."/>
            <person name="Walker B."/>
            <person name="Young S.K."/>
            <person name="Zeng Q."/>
            <person name="Gargeya S."/>
            <person name="Fitzgerald M."/>
            <person name="Haas B."/>
            <person name="Abouelleil A."/>
            <person name="Alvarado L."/>
            <person name="Arachchi H.M."/>
            <person name="Berlin A.M."/>
            <person name="Chapman S.B."/>
            <person name="Goldberg J."/>
            <person name="Griggs A."/>
            <person name="Gujja S."/>
            <person name="Hansen M."/>
            <person name="Howarth C."/>
            <person name="Imamovic A."/>
            <person name="Larimer J."/>
            <person name="McCowen C."/>
            <person name="Montmayeur A."/>
            <person name="Murphy C."/>
            <person name="Neiman D."/>
            <person name="Pearson M."/>
            <person name="Priest M."/>
            <person name="Roberts A."/>
            <person name="Saif S."/>
            <person name="Shea T."/>
            <person name="Sisk P."/>
            <person name="Sykes S."/>
            <person name="Wortman J."/>
            <person name="Nusbaum C."/>
            <person name="Birren B."/>
        </authorList>
    </citation>
    <scope>NUCLEOTIDE SEQUENCE [LARGE SCALE GENOMIC DNA]</scope>
    <source>
        <strain evidence="9 10">CCUG 45783</strain>
    </source>
</reference>
<feature type="transmembrane region" description="Helical" evidence="7">
    <location>
        <begin position="105"/>
        <end position="128"/>
    </location>
</feature>
<dbReference type="InterPro" id="IPR002898">
    <property type="entry name" value="MotA_ExbB_proton_chnl"/>
</dbReference>
<name>K9E313_9BURK</name>
<evidence type="ECO:0000256" key="5">
    <source>
        <dbReference type="ARBA" id="ARBA00023136"/>
    </source>
</evidence>
<dbReference type="InterPro" id="IPR050790">
    <property type="entry name" value="ExbB/TolQ_transport"/>
</dbReference>
<dbReference type="RefSeq" id="WP_005664472.1">
    <property type="nucleotide sequence ID" value="NZ_JH992922.1"/>
</dbReference>
<dbReference type="Proteomes" id="UP000009874">
    <property type="component" value="Unassembled WGS sequence"/>
</dbReference>
<keyword evidence="10" id="KW-1185">Reference proteome</keyword>
<keyword evidence="4 7" id="KW-1133">Transmembrane helix</keyword>
<feature type="domain" description="MotA/TolQ/ExbB proton channel" evidence="8">
    <location>
        <begin position="57"/>
        <end position="144"/>
    </location>
</feature>
<sequence length="147" mass="15511">MIETLSYAWLHDAVSWLLAPSLVALLAGCAIALVESGIAVGERFHGLARLRASGDVEAVQRIARHRLERADLLARIPPMLGLMATIIPLGPGLAALGEGDPAKLASAVTVAFDATVLGLVAGIGGLVIGKLRRRWYEETLDAMEPQP</sequence>
<gene>
    <name evidence="9" type="ORF">HMPREF9710_01009</name>
</gene>
<evidence type="ECO:0000256" key="1">
    <source>
        <dbReference type="ARBA" id="ARBA00004651"/>
    </source>
</evidence>
<comment type="similarity">
    <text evidence="6">Belongs to the exbB/tolQ family.</text>
</comment>
<protein>
    <recommendedName>
        <fullName evidence="8">MotA/TolQ/ExbB proton channel domain-containing protein</fullName>
    </recommendedName>
</protein>
<evidence type="ECO:0000256" key="6">
    <source>
        <dbReference type="RuleBase" id="RU004057"/>
    </source>
</evidence>
<evidence type="ECO:0000313" key="9">
    <source>
        <dbReference type="EMBL" id="EKU83830.1"/>
    </source>
</evidence>
<organism evidence="9 10">
    <name type="scientific">Massilia timonae CCUG 45783</name>
    <dbReference type="NCBI Taxonomy" id="883126"/>
    <lineage>
        <taxon>Bacteria</taxon>
        <taxon>Pseudomonadati</taxon>
        <taxon>Pseudomonadota</taxon>
        <taxon>Betaproteobacteria</taxon>
        <taxon>Burkholderiales</taxon>
        <taxon>Oxalobacteraceae</taxon>
        <taxon>Telluria group</taxon>
        <taxon>Massilia</taxon>
    </lineage>
</organism>
<comment type="subcellular location">
    <subcellularLocation>
        <location evidence="1">Cell membrane</location>
        <topology evidence="1">Multi-pass membrane protein</topology>
    </subcellularLocation>
    <subcellularLocation>
        <location evidence="6">Membrane</location>
        <topology evidence="6">Multi-pass membrane protein</topology>
    </subcellularLocation>
</comment>
<dbReference type="OrthoDB" id="3178152at2"/>
<dbReference type="GO" id="GO:0017038">
    <property type="term" value="P:protein import"/>
    <property type="evidence" value="ECO:0007669"/>
    <property type="project" value="TreeGrafter"/>
</dbReference>
<evidence type="ECO:0000256" key="2">
    <source>
        <dbReference type="ARBA" id="ARBA00022475"/>
    </source>
</evidence>
<dbReference type="HOGENOM" id="CLU_1767161_0_0_4"/>
<keyword evidence="3 7" id="KW-0812">Transmembrane</keyword>
<evidence type="ECO:0000256" key="4">
    <source>
        <dbReference type="ARBA" id="ARBA00022989"/>
    </source>
</evidence>
<evidence type="ECO:0000256" key="3">
    <source>
        <dbReference type="ARBA" id="ARBA00022692"/>
    </source>
</evidence>
<dbReference type="STRING" id="47229.LO55_1613"/>
<evidence type="ECO:0000256" key="7">
    <source>
        <dbReference type="SAM" id="Phobius"/>
    </source>
</evidence>
<accession>K9E313</accession>
<dbReference type="eggNOG" id="COG0811">
    <property type="taxonomic scope" value="Bacteria"/>
</dbReference>
<dbReference type="PANTHER" id="PTHR30625:SF3">
    <property type="entry name" value="TOL-PAL SYSTEM PROTEIN TOLQ"/>
    <property type="match status" value="1"/>
</dbReference>
<dbReference type="AlphaFoldDB" id="K9E313"/>
<evidence type="ECO:0000313" key="10">
    <source>
        <dbReference type="Proteomes" id="UP000009874"/>
    </source>
</evidence>
<keyword evidence="6" id="KW-0813">Transport</keyword>
<dbReference type="EMBL" id="AGZI01000009">
    <property type="protein sequence ID" value="EKU83830.1"/>
    <property type="molecule type" value="Genomic_DNA"/>
</dbReference>
<proteinExistence type="inferred from homology"/>
<keyword evidence="5 7" id="KW-0472">Membrane</keyword>
<comment type="caution">
    <text evidence="9">The sequence shown here is derived from an EMBL/GenBank/DDBJ whole genome shotgun (WGS) entry which is preliminary data.</text>
</comment>
<dbReference type="PATRIC" id="fig|883126.3.peg.1017"/>
<feature type="transmembrane region" description="Helical" evidence="7">
    <location>
        <begin position="13"/>
        <end position="34"/>
    </location>
</feature>
<evidence type="ECO:0000259" key="8">
    <source>
        <dbReference type="Pfam" id="PF01618"/>
    </source>
</evidence>
<feature type="transmembrane region" description="Helical" evidence="7">
    <location>
        <begin position="72"/>
        <end position="93"/>
    </location>
</feature>